<reference evidence="2" key="1">
    <citation type="submission" date="2024-02" db="EMBL/GenBank/DDBJ databases">
        <authorList>
            <consortium name="Clinical and Environmental Microbiology Branch: Whole genome sequencing antimicrobial resistance pathogens in the healthcare setting"/>
        </authorList>
    </citation>
    <scope>NUCLEOTIDE SEQUENCE</scope>
    <source>
        <strain evidence="2">2020GO-00142</strain>
    </source>
</reference>
<accession>A0AAI9I389</accession>
<dbReference type="RefSeq" id="WP_154622260.1">
    <property type="nucleotide sequence ID" value="NZ_CP119540.1"/>
</dbReference>
<comment type="caution">
    <text evidence="2">The sequence shown here is derived from an EMBL/GenBank/DDBJ whole genome shotgun (WGS) entry which is preliminary data.</text>
</comment>
<dbReference type="InterPro" id="IPR032774">
    <property type="entry name" value="WG_beta_rep"/>
</dbReference>
<dbReference type="AlphaFoldDB" id="A0AAI9I389"/>
<gene>
    <name evidence="2" type="ORF">JRA39_003930</name>
</gene>
<proteinExistence type="predicted"/>
<dbReference type="EMBL" id="AAZDVE040000048">
    <property type="protein sequence ID" value="EMP9434800.1"/>
    <property type="molecule type" value="Genomic_DNA"/>
</dbReference>
<dbReference type="Pfam" id="PF14903">
    <property type="entry name" value="WG_beta_rep"/>
    <property type="match status" value="1"/>
</dbReference>
<evidence type="ECO:0000313" key="2">
    <source>
        <dbReference type="EMBL" id="EMP9434800.1"/>
    </source>
</evidence>
<name>A0AAI9I389_PROST</name>
<keyword evidence="1" id="KW-0732">Signal</keyword>
<sequence>MIKRLIVMLIVIPAISFANSLSEQFAQFLEQPDKPLNCFEADSAYRYCLKNQPKQGVIVIDRQGNEVYRPYYFDNWPDEAQEGVYRIRQGDKIGFADAKTGDIVIAAEYDCAYPFENGIANVGIGCKTETAGEHSWWTGGQWKWIDLNGRTVKPNH</sequence>
<protein>
    <submittedName>
        <fullName evidence="2">WG repeat-containing protein</fullName>
    </submittedName>
</protein>
<evidence type="ECO:0000256" key="1">
    <source>
        <dbReference type="SAM" id="SignalP"/>
    </source>
</evidence>
<organism evidence="2">
    <name type="scientific">Providencia stuartii</name>
    <dbReference type="NCBI Taxonomy" id="588"/>
    <lineage>
        <taxon>Bacteria</taxon>
        <taxon>Pseudomonadati</taxon>
        <taxon>Pseudomonadota</taxon>
        <taxon>Gammaproteobacteria</taxon>
        <taxon>Enterobacterales</taxon>
        <taxon>Morganellaceae</taxon>
        <taxon>Providencia</taxon>
    </lineage>
</organism>
<feature type="chain" id="PRO_5043281321" evidence="1">
    <location>
        <begin position="19"/>
        <end position="156"/>
    </location>
</feature>
<feature type="signal peptide" evidence="1">
    <location>
        <begin position="1"/>
        <end position="18"/>
    </location>
</feature>